<dbReference type="InterPro" id="IPR023799">
    <property type="entry name" value="RbfA_dom_sf"/>
</dbReference>
<sequence>MANSRRVEKLAALLKREVSELLVHGVRDERIHQAMITITGVEVSGDLQHARIFISLFGEEKKKAEVLVGLEEAKGFIRAELSRRLQMRRSPELVFKIDKGMTKGPAVLDLLNSLELERKSKDISKDL</sequence>
<reference evidence="3 4" key="1">
    <citation type="journal article" date="2018" name="Appl. Environ. Microbiol.">
        <title>Genome rearrangement shapes Prochlorococcus ecological adaptation.</title>
        <authorList>
            <person name="Yan W."/>
            <person name="Wei S."/>
            <person name="Wang Q."/>
            <person name="Xiao X."/>
            <person name="Zeng Q."/>
            <person name="Jiao N."/>
            <person name="Zhang R."/>
        </authorList>
    </citation>
    <scope>NUCLEOTIDE SEQUENCE [LARGE SCALE GENOMIC DNA]</scope>
    <source>
        <strain evidence="3 4">XMU1408</strain>
    </source>
</reference>
<comment type="subcellular location">
    <subcellularLocation>
        <location evidence="2">Cytoplasm</location>
    </subcellularLocation>
</comment>
<dbReference type="InterPro" id="IPR000238">
    <property type="entry name" value="RbfA"/>
</dbReference>
<proteinExistence type="inferred from homology"/>
<evidence type="ECO:0000313" key="3">
    <source>
        <dbReference type="EMBL" id="PYE03773.1"/>
    </source>
</evidence>
<dbReference type="InterPro" id="IPR015946">
    <property type="entry name" value="KH_dom-like_a/b"/>
</dbReference>
<dbReference type="InterPro" id="IPR020053">
    <property type="entry name" value="Ribosome-bd_factorA_CS"/>
</dbReference>
<dbReference type="GO" id="GO:0030490">
    <property type="term" value="P:maturation of SSU-rRNA"/>
    <property type="evidence" value="ECO:0007669"/>
    <property type="project" value="UniProtKB-UniRule"/>
</dbReference>
<gene>
    <name evidence="2" type="primary">rbfA</name>
    <name evidence="3" type="ORF">DNJ73_00890</name>
</gene>
<dbReference type="GO" id="GO:0043024">
    <property type="term" value="F:ribosomal small subunit binding"/>
    <property type="evidence" value="ECO:0007669"/>
    <property type="project" value="TreeGrafter"/>
</dbReference>
<dbReference type="EMBL" id="QJUE01000001">
    <property type="protein sequence ID" value="PYE03773.1"/>
    <property type="molecule type" value="Genomic_DNA"/>
</dbReference>
<dbReference type="PANTHER" id="PTHR33515:SF1">
    <property type="entry name" value="RIBOSOME-BINDING FACTOR A, CHLOROPLASTIC-RELATED"/>
    <property type="match status" value="1"/>
</dbReference>
<evidence type="ECO:0000256" key="1">
    <source>
        <dbReference type="ARBA" id="ARBA00022517"/>
    </source>
</evidence>
<dbReference type="AlphaFoldDB" id="A0A318R649"/>
<dbReference type="Proteomes" id="UP000247807">
    <property type="component" value="Unassembled WGS sequence"/>
</dbReference>
<dbReference type="SUPFAM" id="SSF89919">
    <property type="entry name" value="Ribosome-binding factor A, RbfA"/>
    <property type="match status" value="1"/>
</dbReference>
<dbReference type="NCBIfam" id="TIGR00082">
    <property type="entry name" value="rbfA"/>
    <property type="match status" value="1"/>
</dbReference>
<dbReference type="HAMAP" id="MF_00003">
    <property type="entry name" value="RbfA"/>
    <property type="match status" value="1"/>
</dbReference>
<dbReference type="OrthoDB" id="307788at2"/>
<dbReference type="Pfam" id="PF02033">
    <property type="entry name" value="RBFA"/>
    <property type="match status" value="1"/>
</dbReference>
<keyword evidence="2" id="KW-0963">Cytoplasm</keyword>
<dbReference type="PANTHER" id="PTHR33515">
    <property type="entry name" value="RIBOSOME-BINDING FACTOR A, CHLOROPLASTIC-RELATED"/>
    <property type="match status" value="1"/>
</dbReference>
<evidence type="ECO:0000313" key="4">
    <source>
        <dbReference type="Proteomes" id="UP000247807"/>
    </source>
</evidence>
<comment type="subunit">
    <text evidence="2">Monomer. Binds 30S ribosomal subunits, but not 50S ribosomal subunits or 70S ribosomes.</text>
</comment>
<comment type="caution">
    <text evidence="3">The sequence shown here is derived from an EMBL/GenBank/DDBJ whole genome shotgun (WGS) entry which is preliminary data.</text>
</comment>
<name>A0A318R649_PROMR</name>
<accession>A0A318R649</accession>
<dbReference type="PROSITE" id="PS01319">
    <property type="entry name" value="RBFA"/>
    <property type="match status" value="1"/>
</dbReference>
<dbReference type="Gene3D" id="3.30.300.20">
    <property type="match status" value="1"/>
</dbReference>
<comment type="function">
    <text evidence="2">One of several proteins that assist in the late maturation steps of the functional core of the 30S ribosomal subunit. Associates with free 30S ribosomal subunits (but not with 30S subunits that are part of 70S ribosomes or polysomes). Required for efficient processing of 16S rRNA. May interact with the 5'-terminal helix region of 16S rRNA.</text>
</comment>
<dbReference type="RefSeq" id="WP_158465846.1">
    <property type="nucleotide sequence ID" value="NZ_QJUE01000001.1"/>
</dbReference>
<protein>
    <recommendedName>
        <fullName evidence="2">Ribosome-binding factor A</fullName>
    </recommendedName>
</protein>
<evidence type="ECO:0000256" key="2">
    <source>
        <dbReference type="HAMAP-Rule" id="MF_00003"/>
    </source>
</evidence>
<keyword evidence="1 2" id="KW-0690">Ribosome biogenesis</keyword>
<organism evidence="3 4">
    <name type="scientific">Prochlorococcus marinus XMU1408</name>
    <dbReference type="NCBI Taxonomy" id="2213228"/>
    <lineage>
        <taxon>Bacteria</taxon>
        <taxon>Bacillati</taxon>
        <taxon>Cyanobacteriota</taxon>
        <taxon>Cyanophyceae</taxon>
        <taxon>Synechococcales</taxon>
        <taxon>Prochlorococcaceae</taxon>
        <taxon>Prochlorococcus</taxon>
    </lineage>
</organism>
<comment type="similarity">
    <text evidence="2">Belongs to the RbfA family.</text>
</comment>
<dbReference type="GO" id="GO:0005829">
    <property type="term" value="C:cytosol"/>
    <property type="evidence" value="ECO:0007669"/>
    <property type="project" value="TreeGrafter"/>
</dbReference>